<proteinExistence type="predicted"/>
<accession>A0A5C4LNL8</accession>
<gene>
    <name evidence="1" type="ORF">FF100_04025</name>
</gene>
<organism evidence="1 2">
    <name type="scientific">Methylobacterium terricola</name>
    <dbReference type="NCBI Taxonomy" id="2583531"/>
    <lineage>
        <taxon>Bacteria</taxon>
        <taxon>Pseudomonadati</taxon>
        <taxon>Pseudomonadota</taxon>
        <taxon>Alphaproteobacteria</taxon>
        <taxon>Hyphomicrobiales</taxon>
        <taxon>Methylobacteriaceae</taxon>
        <taxon>Methylobacterium</taxon>
    </lineage>
</organism>
<name>A0A5C4LNL8_9HYPH</name>
<sequence length="171" mass="18897">MTPCEFLEEVAHPNMVQALEEPDSKLRIINAIMSLDALAGIIYTYGSSIKDPAISAFKSDTKFRDNLAEISHSFKVLRDTAFSIKHGELTHDKPRLVRSVGSIQERINGFGLFRLGDEIGGSVVVIEYDPGPGYMRASSAVADTYRMLRRIVEGGPAETDEHDDRPGEVDE</sequence>
<evidence type="ECO:0000313" key="1">
    <source>
        <dbReference type="EMBL" id="TNC16421.1"/>
    </source>
</evidence>
<dbReference type="RefSeq" id="WP_139034233.1">
    <property type="nucleotide sequence ID" value="NZ_VDDA01000001.1"/>
</dbReference>
<comment type="caution">
    <text evidence="1">The sequence shown here is derived from an EMBL/GenBank/DDBJ whole genome shotgun (WGS) entry which is preliminary data.</text>
</comment>
<dbReference type="EMBL" id="VDDA01000001">
    <property type="protein sequence ID" value="TNC16421.1"/>
    <property type="molecule type" value="Genomic_DNA"/>
</dbReference>
<evidence type="ECO:0000313" key="2">
    <source>
        <dbReference type="Proteomes" id="UP000305267"/>
    </source>
</evidence>
<dbReference type="Proteomes" id="UP000305267">
    <property type="component" value="Unassembled WGS sequence"/>
</dbReference>
<dbReference type="OrthoDB" id="7996094at2"/>
<keyword evidence="2" id="KW-1185">Reference proteome</keyword>
<protein>
    <submittedName>
        <fullName evidence="1">Uncharacterized protein</fullName>
    </submittedName>
</protein>
<dbReference type="AlphaFoldDB" id="A0A5C4LNL8"/>
<reference evidence="1 2" key="1">
    <citation type="submission" date="2019-06" db="EMBL/GenBank/DDBJ databases">
        <title>Genome of Methylobacterium sp. 17Sr1-39.</title>
        <authorList>
            <person name="Seo T."/>
        </authorList>
    </citation>
    <scope>NUCLEOTIDE SEQUENCE [LARGE SCALE GENOMIC DNA]</scope>
    <source>
        <strain evidence="1 2">17Sr1-39</strain>
    </source>
</reference>